<dbReference type="EMBL" id="JACEIP010000036">
    <property type="protein sequence ID" value="MBA4544351.1"/>
    <property type="molecule type" value="Genomic_DNA"/>
</dbReference>
<dbReference type="AlphaFoldDB" id="A0A7W2AJ17"/>
<feature type="transmembrane region" description="Helical" evidence="1">
    <location>
        <begin position="265"/>
        <end position="283"/>
    </location>
</feature>
<dbReference type="PANTHER" id="PTHR35337">
    <property type="entry name" value="SLR1478 PROTEIN"/>
    <property type="match status" value="1"/>
</dbReference>
<proteinExistence type="predicted"/>
<comment type="caution">
    <text evidence="2">The sequence shown here is derived from an EMBL/GenBank/DDBJ whole genome shotgun (WGS) entry which is preliminary data.</text>
</comment>
<dbReference type="Pfam" id="PF01944">
    <property type="entry name" value="SpoIIM"/>
    <property type="match status" value="1"/>
</dbReference>
<reference evidence="2 3" key="1">
    <citation type="submission" date="2020-07" db="EMBL/GenBank/DDBJ databases">
        <authorList>
            <person name="Feng H."/>
        </authorList>
    </citation>
    <scope>NUCLEOTIDE SEQUENCE [LARGE SCALE GENOMIC DNA]</scope>
    <source>
        <strain evidence="3">s-11</strain>
    </source>
</reference>
<feature type="transmembrane region" description="Helical" evidence="1">
    <location>
        <begin position="111"/>
        <end position="133"/>
    </location>
</feature>
<keyword evidence="3" id="KW-1185">Reference proteome</keyword>
<organism evidence="2 3">
    <name type="scientific">Thermoactinomyces daqus</name>
    <dbReference type="NCBI Taxonomy" id="1329516"/>
    <lineage>
        <taxon>Bacteria</taxon>
        <taxon>Bacillati</taxon>
        <taxon>Bacillota</taxon>
        <taxon>Bacilli</taxon>
        <taxon>Bacillales</taxon>
        <taxon>Thermoactinomycetaceae</taxon>
        <taxon>Thermoactinomyces</taxon>
    </lineage>
</organism>
<protein>
    <submittedName>
        <fullName evidence="2">Stage II sporulation protein M</fullName>
    </submittedName>
</protein>
<gene>
    <name evidence="2" type="ORF">H1164_16005</name>
</gene>
<dbReference type="OrthoDB" id="9800053at2"/>
<dbReference type="RefSeq" id="WP_052154397.1">
    <property type="nucleotide sequence ID" value="NZ_JACEIP010000036.1"/>
</dbReference>
<evidence type="ECO:0000256" key="1">
    <source>
        <dbReference type="SAM" id="Phobius"/>
    </source>
</evidence>
<sequence length="325" mass="36747">MSLTNTSNRLSQFIKENQETWSRLQEFLRQKSLRNCTKGEIDEFGRMYRQISAHLAYAQTCFPSHEITAELRQLVMRAHNILYGAPETTYGKKVWLFYRDGFPKLFYERRFFVLTAALLLFAGFLFAFVATCLNHDAAAFFLPSDLAGNIDPQNIGKNDWNDAIVSSQIMINNIQVAFTCFAMGIFLAIGTIWSLFMNGLLLGALSALYSQAGGDYPFWAFILPHGVIELTAIFISGAAGLSLAYRLFVPGDFTRKHALIREGLVTIKLMAGVIPMFIIAGIIEGYVTPAHWPHWTKYAVAIFNLLWLSLYFGRPFFAQQNPDES</sequence>
<dbReference type="Proteomes" id="UP000530514">
    <property type="component" value="Unassembled WGS sequence"/>
</dbReference>
<keyword evidence="1" id="KW-1133">Transmembrane helix</keyword>
<name>A0A7W2AJ17_9BACL</name>
<feature type="transmembrane region" description="Helical" evidence="1">
    <location>
        <begin position="295"/>
        <end position="313"/>
    </location>
</feature>
<dbReference type="PANTHER" id="PTHR35337:SF1">
    <property type="entry name" value="SLR1478 PROTEIN"/>
    <property type="match status" value="1"/>
</dbReference>
<dbReference type="InterPro" id="IPR002798">
    <property type="entry name" value="SpoIIM-like"/>
</dbReference>
<keyword evidence="1" id="KW-0472">Membrane</keyword>
<accession>A0A7W2AJ17</accession>
<feature type="transmembrane region" description="Helical" evidence="1">
    <location>
        <begin position="176"/>
        <end position="196"/>
    </location>
</feature>
<evidence type="ECO:0000313" key="3">
    <source>
        <dbReference type="Proteomes" id="UP000530514"/>
    </source>
</evidence>
<keyword evidence="1" id="KW-0812">Transmembrane</keyword>
<feature type="transmembrane region" description="Helical" evidence="1">
    <location>
        <begin position="216"/>
        <end position="244"/>
    </location>
</feature>
<evidence type="ECO:0000313" key="2">
    <source>
        <dbReference type="EMBL" id="MBA4544351.1"/>
    </source>
</evidence>